<dbReference type="InterPro" id="IPR051540">
    <property type="entry name" value="S-2-haloacid_dehalogenase"/>
</dbReference>
<keyword evidence="4" id="KW-1185">Reference proteome</keyword>
<dbReference type="GO" id="GO:0019120">
    <property type="term" value="F:hydrolase activity, acting on acid halide bonds, in C-halide compounds"/>
    <property type="evidence" value="ECO:0007669"/>
    <property type="project" value="InterPro"/>
</dbReference>
<gene>
    <name evidence="3" type="ORF">CY34DRAFT_95194</name>
</gene>
<reference evidence="3 4" key="1">
    <citation type="submission" date="2014-04" db="EMBL/GenBank/DDBJ databases">
        <authorList>
            <consortium name="DOE Joint Genome Institute"/>
            <person name="Kuo A."/>
            <person name="Ruytinx J."/>
            <person name="Rineau F."/>
            <person name="Colpaert J."/>
            <person name="Kohler A."/>
            <person name="Nagy L.G."/>
            <person name="Floudas D."/>
            <person name="Copeland A."/>
            <person name="Barry K.W."/>
            <person name="Cichocki N."/>
            <person name="Veneault-Fourrey C."/>
            <person name="LaButti K."/>
            <person name="Lindquist E.A."/>
            <person name="Lipzen A."/>
            <person name="Lundell T."/>
            <person name="Morin E."/>
            <person name="Murat C."/>
            <person name="Sun H."/>
            <person name="Tunlid A."/>
            <person name="Henrissat B."/>
            <person name="Grigoriev I.V."/>
            <person name="Hibbett D.S."/>
            <person name="Martin F."/>
            <person name="Nordberg H.P."/>
            <person name="Cantor M.N."/>
            <person name="Hua S.X."/>
        </authorList>
    </citation>
    <scope>NUCLEOTIDE SEQUENCE [LARGE SCALE GENOMIC DNA]</scope>
    <source>
        <strain evidence="3 4">UH-Slu-Lm8-n1</strain>
    </source>
</reference>
<comment type="similarity">
    <text evidence="1">Belongs to the HAD-like hydrolase superfamily. S-2-haloalkanoic acid dehalogenase family.</text>
</comment>
<evidence type="ECO:0000313" key="4">
    <source>
        <dbReference type="Proteomes" id="UP000054485"/>
    </source>
</evidence>
<dbReference type="OrthoDB" id="2363873at2759"/>
<dbReference type="PRINTS" id="PR00413">
    <property type="entry name" value="HADHALOGNASE"/>
</dbReference>
<dbReference type="STRING" id="930992.A0A0D0A2U7"/>
<dbReference type="NCBIfam" id="TIGR01493">
    <property type="entry name" value="HAD-SF-IA-v2"/>
    <property type="match status" value="1"/>
</dbReference>
<proteinExistence type="inferred from homology"/>
<dbReference type="InterPro" id="IPR023198">
    <property type="entry name" value="PGP-like_dom2"/>
</dbReference>
<name>A0A0D0A2U7_9AGAM</name>
<dbReference type="SFLD" id="SFLDG01129">
    <property type="entry name" value="C1.5:_HAD__Beta-PGM__Phosphata"/>
    <property type="match status" value="1"/>
</dbReference>
<dbReference type="Proteomes" id="UP000054485">
    <property type="component" value="Unassembled WGS sequence"/>
</dbReference>
<dbReference type="InterPro" id="IPR036412">
    <property type="entry name" value="HAD-like_sf"/>
</dbReference>
<dbReference type="EMBL" id="KN835570">
    <property type="protein sequence ID" value="KIK36006.1"/>
    <property type="molecule type" value="Genomic_DNA"/>
</dbReference>
<dbReference type="HOGENOM" id="CLU_045011_3_0_1"/>
<evidence type="ECO:0000256" key="1">
    <source>
        <dbReference type="ARBA" id="ARBA00008106"/>
    </source>
</evidence>
<dbReference type="InParanoid" id="A0A0D0A2U7"/>
<organism evidence="3 4">
    <name type="scientific">Suillus luteus UH-Slu-Lm8-n1</name>
    <dbReference type="NCBI Taxonomy" id="930992"/>
    <lineage>
        <taxon>Eukaryota</taxon>
        <taxon>Fungi</taxon>
        <taxon>Dikarya</taxon>
        <taxon>Basidiomycota</taxon>
        <taxon>Agaricomycotina</taxon>
        <taxon>Agaricomycetes</taxon>
        <taxon>Agaricomycetidae</taxon>
        <taxon>Boletales</taxon>
        <taxon>Suillineae</taxon>
        <taxon>Suillaceae</taxon>
        <taxon>Suillus</taxon>
    </lineage>
</organism>
<dbReference type="Gene3D" id="3.40.50.1000">
    <property type="entry name" value="HAD superfamily/HAD-like"/>
    <property type="match status" value="1"/>
</dbReference>
<dbReference type="InterPro" id="IPR023214">
    <property type="entry name" value="HAD_sf"/>
</dbReference>
<dbReference type="NCBIfam" id="TIGR01428">
    <property type="entry name" value="HAD_type_II"/>
    <property type="match status" value="1"/>
</dbReference>
<reference evidence="4" key="2">
    <citation type="submission" date="2015-01" db="EMBL/GenBank/DDBJ databases">
        <title>Evolutionary Origins and Diversification of the Mycorrhizal Mutualists.</title>
        <authorList>
            <consortium name="DOE Joint Genome Institute"/>
            <consortium name="Mycorrhizal Genomics Consortium"/>
            <person name="Kohler A."/>
            <person name="Kuo A."/>
            <person name="Nagy L.G."/>
            <person name="Floudas D."/>
            <person name="Copeland A."/>
            <person name="Barry K.W."/>
            <person name="Cichocki N."/>
            <person name="Veneault-Fourrey C."/>
            <person name="LaButti K."/>
            <person name="Lindquist E.A."/>
            <person name="Lipzen A."/>
            <person name="Lundell T."/>
            <person name="Morin E."/>
            <person name="Murat C."/>
            <person name="Riley R."/>
            <person name="Ohm R."/>
            <person name="Sun H."/>
            <person name="Tunlid A."/>
            <person name="Henrissat B."/>
            <person name="Grigoriev I.V."/>
            <person name="Hibbett D.S."/>
            <person name="Martin F."/>
        </authorList>
    </citation>
    <scope>NUCLEOTIDE SEQUENCE [LARGE SCALE GENOMIC DNA]</scope>
    <source>
        <strain evidence="4">UH-Slu-Lm8-n1</strain>
    </source>
</reference>
<accession>A0A0D0A2U7</accession>
<dbReference type="PANTHER" id="PTHR43316">
    <property type="entry name" value="HYDROLASE, HALOACID DELAHOGENASE-RELATED"/>
    <property type="match status" value="1"/>
</dbReference>
<dbReference type="PANTHER" id="PTHR43316:SF3">
    <property type="entry name" value="HALOACID DEHALOGENASE, TYPE II (AFU_ORTHOLOGUE AFUA_2G07750)-RELATED"/>
    <property type="match status" value="1"/>
</dbReference>
<protein>
    <recommendedName>
        <fullName evidence="5">Haloacid dehalogenase, type II</fullName>
    </recommendedName>
</protein>
<dbReference type="InterPro" id="IPR006328">
    <property type="entry name" value="2-HAD"/>
</dbReference>
<dbReference type="SUPFAM" id="SSF56784">
    <property type="entry name" value="HAD-like"/>
    <property type="match status" value="1"/>
</dbReference>
<evidence type="ECO:0000313" key="3">
    <source>
        <dbReference type="EMBL" id="KIK36006.1"/>
    </source>
</evidence>
<dbReference type="Gene3D" id="1.10.150.240">
    <property type="entry name" value="Putative phosphatase, domain 2"/>
    <property type="match status" value="1"/>
</dbReference>
<evidence type="ECO:0008006" key="5">
    <source>
        <dbReference type="Google" id="ProtNLM"/>
    </source>
</evidence>
<sequence>MTSTERIDLCEIDACLFDVFGTVLDWHSTVTRQVARLSRGLLLEGSLDAVDFAEEWRAGYYAHVKRVSQGGEGTSNADIMHREILDDMLTTPRWSHLAEVWGESDRENLTMIWHNLDAYQDTIPGLTELKRHVNILTLSNGNFRLLLDLAKNQGIPWDGIFSSEMFGSYKPNKKVYQSAAYHLSLPPHKIAMVAAHRSDLLAAASVGFKTIYVPRPAEDLREVREGMRSKKDGGEVDLVVQDFQELARLMREARQS</sequence>
<keyword evidence="2" id="KW-0378">Hydrolase</keyword>
<dbReference type="AlphaFoldDB" id="A0A0D0A2U7"/>
<dbReference type="Pfam" id="PF00702">
    <property type="entry name" value="Hydrolase"/>
    <property type="match status" value="1"/>
</dbReference>
<dbReference type="GO" id="GO:0016791">
    <property type="term" value="F:phosphatase activity"/>
    <property type="evidence" value="ECO:0007669"/>
    <property type="project" value="UniProtKB-ARBA"/>
</dbReference>
<dbReference type="SFLD" id="SFLDS00003">
    <property type="entry name" value="Haloacid_Dehalogenase"/>
    <property type="match status" value="1"/>
</dbReference>
<dbReference type="InterPro" id="IPR006439">
    <property type="entry name" value="HAD-SF_hydro_IA"/>
</dbReference>
<evidence type="ECO:0000256" key="2">
    <source>
        <dbReference type="ARBA" id="ARBA00022801"/>
    </source>
</evidence>